<gene>
    <name evidence="2" type="ORF">H3Z74_17105</name>
</gene>
<dbReference type="Pfam" id="PF09836">
    <property type="entry name" value="DUF2063"/>
    <property type="match status" value="1"/>
</dbReference>
<name>A0A7H0LFJ9_9SPHN</name>
<dbReference type="Proteomes" id="UP000516148">
    <property type="component" value="Chromosome"/>
</dbReference>
<dbReference type="KEGG" id="spap:H3Z74_17105"/>
<evidence type="ECO:0000313" key="2">
    <source>
        <dbReference type="EMBL" id="QNQ08452.1"/>
    </source>
</evidence>
<proteinExistence type="predicted"/>
<evidence type="ECO:0000259" key="1">
    <source>
        <dbReference type="Pfam" id="PF09836"/>
    </source>
</evidence>
<protein>
    <submittedName>
        <fullName evidence="2">Putative DNA-binding domain-containing protein</fullName>
    </submittedName>
</protein>
<dbReference type="AlphaFoldDB" id="A0A7H0LFJ9"/>
<accession>A0A7H0LFJ9</accession>
<keyword evidence="2" id="KW-0238">DNA-binding</keyword>
<feature type="domain" description="Putative DNA-binding" evidence="1">
    <location>
        <begin position="6"/>
        <end position="89"/>
    </location>
</feature>
<dbReference type="GO" id="GO:0003677">
    <property type="term" value="F:DNA binding"/>
    <property type="evidence" value="ECO:0007669"/>
    <property type="project" value="UniProtKB-KW"/>
</dbReference>
<sequence length="253" mass="26668">MSLIALQRDFRRHLLDGPGAVEGWIAPGALAGLHVYHNAYRVQLTDCLAETYPQLQAWLGGSGFVDAARHHIEHMPPSGWTLGVYGAGFDRTLAGLHPDDPEIAELATLEWMLAEAFAGADAVAQPPGAIAGVDWDKARLRFVPTLRIESARTNAGAIWSALSAGAAPPAAAILPEPAAMLVWRQDFTPCFRTVEKVECEALHMLASGKGFADLCGWLVAAHGEAVGVAHAGAMLGQWFADGLVAGCEEGSGA</sequence>
<keyword evidence="3" id="KW-1185">Reference proteome</keyword>
<organism evidence="2 3">
    <name type="scientific">Sphingomonas alpina</name>
    <dbReference type="NCBI Taxonomy" id="653931"/>
    <lineage>
        <taxon>Bacteria</taxon>
        <taxon>Pseudomonadati</taxon>
        <taxon>Pseudomonadota</taxon>
        <taxon>Alphaproteobacteria</taxon>
        <taxon>Sphingomonadales</taxon>
        <taxon>Sphingomonadaceae</taxon>
        <taxon>Sphingomonas</taxon>
    </lineage>
</organism>
<evidence type="ECO:0000313" key="3">
    <source>
        <dbReference type="Proteomes" id="UP000516148"/>
    </source>
</evidence>
<dbReference type="EMBL" id="CP061038">
    <property type="protein sequence ID" value="QNQ08452.1"/>
    <property type="molecule type" value="Genomic_DNA"/>
</dbReference>
<reference evidence="2 3" key="1">
    <citation type="submission" date="2020-09" db="EMBL/GenBank/DDBJ databases">
        <title>Sphingomonas sp., a new species isolated from pork steak.</title>
        <authorList>
            <person name="Heidler von Heilborn D."/>
        </authorList>
    </citation>
    <scope>NUCLEOTIDE SEQUENCE [LARGE SCALE GENOMIC DNA]</scope>
    <source>
        <strain evidence="3">S8-3T</strain>
    </source>
</reference>
<dbReference type="InterPro" id="IPR018640">
    <property type="entry name" value="DUF2063"/>
</dbReference>
<dbReference type="RefSeq" id="WP_187760780.1">
    <property type="nucleotide sequence ID" value="NZ_CP061038.1"/>
</dbReference>